<sequence>MLLLALPHEPPDADLDVMLSLDPPDPPVHAEPPPTLLANDFHHSLSRETYKPLFSVEITHTSAPSWWDPMISDSDSVPPKRIGSSMVMYFNRVCFICQSIFFVPDSGIYAIYHVITSNESRTVTMSLFDYSVIASFALPNEYSRIGVHDSTLFDQATFLESSSPSPTNPANLVHPLVSLVSRMHLGLEVIRVYTFFVPFLMNIRVKSRKRRPFPTALSYDSRVTQQLLPANSF</sequence>
<dbReference type="Proteomes" id="UP000712600">
    <property type="component" value="Unassembled WGS sequence"/>
</dbReference>
<accession>A0A8S9SPS6</accession>
<name>A0A8S9SPS6_BRACR</name>
<dbReference type="EMBL" id="QGKX02000004">
    <property type="protein sequence ID" value="KAF3602909.1"/>
    <property type="molecule type" value="Genomic_DNA"/>
</dbReference>
<gene>
    <name evidence="1" type="ORF">F2Q69_00034906</name>
</gene>
<evidence type="ECO:0000313" key="2">
    <source>
        <dbReference type="Proteomes" id="UP000712600"/>
    </source>
</evidence>
<proteinExistence type="predicted"/>
<comment type="caution">
    <text evidence="1">The sequence shown here is derived from an EMBL/GenBank/DDBJ whole genome shotgun (WGS) entry which is preliminary data.</text>
</comment>
<evidence type="ECO:0000313" key="1">
    <source>
        <dbReference type="EMBL" id="KAF3602909.1"/>
    </source>
</evidence>
<dbReference type="AlphaFoldDB" id="A0A8S9SPS6"/>
<organism evidence="1 2">
    <name type="scientific">Brassica cretica</name>
    <name type="common">Mustard</name>
    <dbReference type="NCBI Taxonomy" id="69181"/>
    <lineage>
        <taxon>Eukaryota</taxon>
        <taxon>Viridiplantae</taxon>
        <taxon>Streptophyta</taxon>
        <taxon>Embryophyta</taxon>
        <taxon>Tracheophyta</taxon>
        <taxon>Spermatophyta</taxon>
        <taxon>Magnoliopsida</taxon>
        <taxon>eudicotyledons</taxon>
        <taxon>Gunneridae</taxon>
        <taxon>Pentapetalae</taxon>
        <taxon>rosids</taxon>
        <taxon>malvids</taxon>
        <taxon>Brassicales</taxon>
        <taxon>Brassicaceae</taxon>
        <taxon>Brassiceae</taxon>
        <taxon>Brassica</taxon>
    </lineage>
</organism>
<protein>
    <submittedName>
        <fullName evidence="1">Uncharacterized protein</fullName>
    </submittedName>
</protein>
<reference evidence="1" key="1">
    <citation type="submission" date="2019-12" db="EMBL/GenBank/DDBJ databases">
        <title>Genome sequencing and annotation of Brassica cretica.</title>
        <authorList>
            <person name="Studholme D.J."/>
            <person name="Sarris P."/>
        </authorList>
    </citation>
    <scope>NUCLEOTIDE SEQUENCE</scope>
    <source>
        <strain evidence="1">PFS-109/04</strain>
        <tissue evidence="1">Leaf</tissue>
    </source>
</reference>